<evidence type="ECO:0000256" key="5">
    <source>
        <dbReference type="ARBA" id="ARBA00023237"/>
    </source>
</evidence>
<gene>
    <name evidence="9" type="ORF">G9Q97_22450</name>
</gene>
<dbReference type="Pfam" id="PF07980">
    <property type="entry name" value="SusD_RagB"/>
    <property type="match status" value="1"/>
</dbReference>
<keyword evidence="4" id="KW-0472">Membrane</keyword>
<dbReference type="RefSeq" id="WP_166151139.1">
    <property type="nucleotide sequence ID" value="NZ_JAANYN010000015.1"/>
</dbReference>
<dbReference type="InterPro" id="IPR033985">
    <property type="entry name" value="SusD-like_N"/>
</dbReference>
<sequence length="509" mass="57034">MKKYTIKSNIQTIRFFVLALLFGSGCSEDFLTVTPNHYTTEADFYQTDDDFIQATNAVYGDLQTFTLSAHVLQEGRSDNTTYDNENDQGSLGGAAQLGFLDQFKETSDANSIAGPWNSIYNAIKDCNVPLFHLETADINPDLAQRLEGELRFFRAYFHFIAVQYWGDVPLLLEPITTAEQAFSIERSPVSEVYQSIITDVQFAISALDPSYTGSNSGRVTSYAAKMLLAKVYMTSTDNRDYSLAQRELEDIVNSDLFEILPNYADLFDPAMKNSKESIFEVQYLDGTAGEASNFIYQFAPVGSGGTVFLGPGNGGGRNIPTLDMVNAYEVNDFRKDVSIGFFDRGSLSVPYVKKYDNDVDPDFATTPDNWPIYRYADALLLLAEAINEQAYDTGLPFTYLNEIRSRANLPDLTPTDLPDQDAFRTAIAHERRVELAFENHRWFDLLRTGKAIEVMSAYGQVELANPTTPPPNFLPYDETCWVMTPNKLLYQIPSGELNLAPFIDQNPTD</sequence>
<feature type="signal peptide" evidence="6">
    <location>
        <begin position="1"/>
        <end position="19"/>
    </location>
</feature>
<dbReference type="InterPro" id="IPR012944">
    <property type="entry name" value="SusD_RagB_dom"/>
</dbReference>
<feature type="domain" description="SusD-like N-terminal" evidence="8">
    <location>
        <begin position="77"/>
        <end position="233"/>
    </location>
</feature>
<feature type="chain" id="PRO_5046482101" evidence="6">
    <location>
        <begin position="20"/>
        <end position="509"/>
    </location>
</feature>
<evidence type="ECO:0000256" key="4">
    <source>
        <dbReference type="ARBA" id="ARBA00023136"/>
    </source>
</evidence>
<evidence type="ECO:0000256" key="6">
    <source>
        <dbReference type="SAM" id="SignalP"/>
    </source>
</evidence>
<name>A0ABX0HCH0_9BACT</name>
<proteinExistence type="inferred from homology"/>
<evidence type="ECO:0000313" key="9">
    <source>
        <dbReference type="EMBL" id="NHE59580.1"/>
    </source>
</evidence>
<evidence type="ECO:0000256" key="2">
    <source>
        <dbReference type="ARBA" id="ARBA00006275"/>
    </source>
</evidence>
<dbReference type="Pfam" id="PF14322">
    <property type="entry name" value="SusD-like_3"/>
    <property type="match status" value="1"/>
</dbReference>
<organism evidence="9 10">
    <name type="scientific">Cyclobacterium plantarum</name>
    <dbReference type="NCBI Taxonomy" id="2716263"/>
    <lineage>
        <taxon>Bacteria</taxon>
        <taxon>Pseudomonadati</taxon>
        <taxon>Bacteroidota</taxon>
        <taxon>Cytophagia</taxon>
        <taxon>Cytophagales</taxon>
        <taxon>Cyclobacteriaceae</taxon>
        <taxon>Cyclobacterium</taxon>
    </lineage>
</organism>
<accession>A0ABX0HCH0</accession>
<evidence type="ECO:0000256" key="1">
    <source>
        <dbReference type="ARBA" id="ARBA00004442"/>
    </source>
</evidence>
<dbReference type="EMBL" id="JAANYN010000015">
    <property type="protein sequence ID" value="NHE59580.1"/>
    <property type="molecule type" value="Genomic_DNA"/>
</dbReference>
<keyword evidence="3 6" id="KW-0732">Signal</keyword>
<keyword evidence="10" id="KW-1185">Reference proteome</keyword>
<dbReference type="Gene3D" id="1.25.40.390">
    <property type="match status" value="1"/>
</dbReference>
<evidence type="ECO:0000256" key="3">
    <source>
        <dbReference type="ARBA" id="ARBA00022729"/>
    </source>
</evidence>
<feature type="domain" description="RagB/SusD" evidence="7">
    <location>
        <begin position="358"/>
        <end position="507"/>
    </location>
</feature>
<comment type="caution">
    <text evidence="9">The sequence shown here is derived from an EMBL/GenBank/DDBJ whole genome shotgun (WGS) entry which is preliminary data.</text>
</comment>
<dbReference type="PROSITE" id="PS51257">
    <property type="entry name" value="PROKAR_LIPOPROTEIN"/>
    <property type="match status" value="1"/>
</dbReference>
<keyword evidence="5" id="KW-0998">Cell outer membrane</keyword>
<dbReference type="InterPro" id="IPR011990">
    <property type="entry name" value="TPR-like_helical_dom_sf"/>
</dbReference>
<reference evidence="9 10" key="1">
    <citation type="submission" date="2020-03" db="EMBL/GenBank/DDBJ databases">
        <title>Cyclobacterium plantarum sp. nov., a marine bacterium isolated from a coastal-marine wetland.</title>
        <authorList>
            <person name="Sanchez-Porro C."/>
            <person name="Ventosa A."/>
            <person name="Amoozegar M."/>
        </authorList>
    </citation>
    <scope>NUCLEOTIDE SEQUENCE [LARGE SCALE GENOMIC DNA]</scope>
    <source>
        <strain evidence="9 10">GBPx2</strain>
    </source>
</reference>
<dbReference type="SUPFAM" id="SSF48452">
    <property type="entry name" value="TPR-like"/>
    <property type="match status" value="1"/>
</dbReference>
<comment type="subcellular location">
    <subcellularLocation>
        <location evidence="1">Cell outer membrane</location>
    </subcellularLocation>
</comment>
<evidence type="ECO:0000259" key="7">
    <source>
        <dbReference type="Pfam" id="PF07980"/>
    </source>
</evidence>
<comment type="similarity">
    <text evidence="2">Belongs to the SusD family.</text>
</comment>
<protein>
    <submittedName>
        <fullName evidence="9">RagB/SusD family nutrient uptake outer membrane protein</fullName>
    </submittedName>
</protein>
<evidence type="ECO:0000313" key="10">
    <source>
        <dbReference type="Proteomes" id="UP000649799"/>
    </source>
</evidence>
<evidence type="ECO:0000259" key="8">
    <source>
        <dbReference type="Pfam" id="PF14322"/>
    </source>
</evidence>
<dbReference type="Proteomes" id="UP000649799">
    <property type="component" value="Unassembled WGS sequence"/>
</dbReference>